<dbReference type="GO" id="GO:0016829">
    <property type="term" value="F:lyase activity"/>
    <property type="evidence" value="ECO:0007669"/>
    <property type="project" value="UniProtKB-KW"/>
</dbReference>
<sequence>MAVTGHRTAATQACAALLAPLLVLLVSCSAAAPRTPVRIRPPGRDFRHPGVLVDRAQLDLAKQRVAAGDEPWTGAYRAMARSRYADDGYQARPERVVECPPDTRPGHGCVEEREDAVAAYTQALLWYVTGDVAHAVKATEIMDSWSAEITDHTEGNAGLQTAWAGSTWARTGEIVRATYEGWPKARAERFARMLRQVYLPEVAGGKAEFNGNWDLTMADAALGIAVFLDDHEAFDEAVQRFRKRVPAYFYLHSDGPLPKPPPDTDIGSRAELVGYWFGQSRFPDGIAQETCRNFKHIGYALAATAHIAETAWHQGVDLYGEIRDRLDVPVPQAHRLVHRMRPAGTDDLFVAWETLTHADSTG</sequence>
<evidence type="ECO:0000259" key="4">
    <source>
        <dbReference type="Pfam" id="PF05426"/>
    </source>
</evidence>
<evidence type="ECO:0000256" key="2">
    <source>
        <dbReference type="ARBA" id="ARBA00023239"/>
    </source>
</evidence>
<dbReference type="Pfam" id="PF05426">
    <property type="entry name" value="Alginate_lyase"/>
    <property type="match status" value="1"/>
</dbReference>
<name>A0A964UUN1_9ACTN</name>
<dbReference type="Proteomes" id="UP000598297">
    <property type="component" value="Unassembled WGS sequence"/>
</dbReference>
<proteinExistence type="predicted"/>
<dbReference type="RefSeq" id="WP_161696442.1">
    <property type="nucleotide sequence ID" value="NZ_JAAAHS010000061.1"/>
</dbReference>
<reference evidence="5" key="1">
    <citation type="submission" date="2020-01" db="EMBL/GenBank/DDBJ databases">
        <title>Whole-genome analyses of novel actinobacteria.</title>
        <authorList>
            <person name="Sahin N."/>
        </authorList>
    </citation>
    <scope>NUCLEOTIDE SEQUENCE</scope>
    <source>
        <strain evidence="5">YC537</strain>
    </source>
</reference>
<feature type="domain" description="Alginate lyase" evidence="4">
    <location>
        <begin position="114"/>
        <end position="245"/>
    </location>
</feature>
<dbReference type="InterPro" id="IPR008929">
    <property type="entry name" value="Chondroitin_lyas"/>
</dbReference>
<feature type="signal peptide" evidence="3">
    <location>
        <begin position="1"/>
        <end position="32"/>
    </location>
</feature>
<dbReference type="PROSITE" id="PS51257">
    <property type="entry name" value="PROKAR_LIPOPROTEIN"/>
    <property type="match status" value="1"/>
</dbReference>
<feature type="chain" id="PRO_5039219092" description="Alginate lyase domain-containing protein" evidence="3">
    <location>
        <begin position="33"/>
        <end position="362"/>
    </location>
</feature>
<evidence type="ECO:0000313" key="5">
    <source>
        <dbReference type="EMBL" id="NBE51960.1"/>
    </source>
</evidence>
<organism evidence="5 6">
    <name type="scientific">Streptomyces boluensis</name>
    <dbReference type="NCBI Taxonomy" id="1775135"/>
    <lineage>
        <taxon>Bacteria</taxon>
        <taxon>Bacillati</taxon>
        <taxon>Actinomycetota</taxon>
        <taxon>Actinomycetes</taxon>
        <taxon>Kitasatosporales</taxon>
        <taxon>Streptomycetaceae</taxon>
        <taxon>Streptomyces</taxon>
    </lineage>
</organism>
<comment type="caution">
    <text evidence="5">The sequence shown here is derived from an EMBL/GenBank/DDBJ whole genome shotgun (WGS) entry which is preliminary data.</text>
</comment>
<evidence type="ECO:0000256" key="3">
    <source>
        <dbReference type="SAM" id="SignalP"/>
    </source>
</evidence>
<dbReference type="SUPFAM" id="SSF48230">
    <property type="entry name" value="Chondroitin AC/alginate lyase"/>
    <property type="match status" value="1"/>
</dbReference>
<keyword evidence="1 3" id="KW-0732">Signal</keyword>
<dbReference type="InterPro" id="IPR008397">
    <property type="entry name" value="Alginate_lyase_dom"/>
</dbReference>
<dbReference type="EMBL" id="JAAAHS010000061">
    <property type="protein sequence ID" value="NBE51960.1"/>
    <property type="molecule type" value="Genomic_DNA"/>
</dbReference>
<keyword evidence="2" id="KW-0456">Lyase</keyword>
<accession>A0A964UUN1</accession>
<keyword evidence="6" id="KW-1185">Reference proteome</keyword>
<gene>
    <name evidence="5" type="ORF">GUY60_11100</name>
</gene>
<dbReference type="Gene3D" id="1.50.10.100">
    <property type="entry name" value="Chondroitin AC/alginate lyase"/>
    <property type="match status" value="1"/>
</dbReference>
<dbReference type="GO" id="GO:0042597">
    <property type="term" value="C:periplasmic space"/>
    <property type="evidence" value="ECO:0007669"/>
    <property type="project" value="InterPro"/>
</dbReference>
<evidence type="ECO:0000313" key="6">
    <source>
        <dbReference type="Proteomes" id="UP000598297"/>
    </source>
</evidence>
<evidence type="ECO:0000256" key="1">
    <source>
        <dbReference type="ARBA" id="ARBA00022729"/>
    </source>
</evidence>
<dbReference type="OrthoDB" id="3862295at2"/>
<protein>
    <recommendedName>
        <fullName evidence="4">Alginate lyase domain-containing protein</fullName>
    </recommendedName>
</protein>
<dbReference type="AlphaFoldDB" id="A0A964UUN1"/>